<dbReference type="SUPFAM" id="SSF50156">
    <property type="entry name" value="PDZ domain-like"/>
    <property type="match status" value="2"/>
</dbReference>
<dbReference type="AlphaFoldDB" id="X1KG68"/>
<dbReference type="PROSITE" id="PS50106">
    <property type="entry name" value="PDZ"/>
    <property type="match status" value="2"/>
</dbReference>
<comment type="caution">
    <text evidence="3">The sequence shown here is derived from an EMBL/GenBank/DDBJ whole genome shotgun (WGS) entry which is preliminary data.</text>
</comment>
<evidence type="ECO:0000259" key="2">
    <source>
        <dbReference type="PROSITE" id="PS50106"/>
    </source>
</evidence>
<evidence type="ECO:0000256" key="1">
    <source>
        <dbReference type="ARBA" id="ARBA00010541"/>
    </source>
</evidence>
<feature type="domain" description="PDZ" evidence="2">
    <location>
        <begin position="142"/>
        <end position="174"/>
    </location>
</feature>
<feature type="non-terminal residue" evidence="3">
    <location>
        <position position="1"/>
    </location>
</feature>
<proteinExistence type="inferred from homology"/>
<evidence type="ECO:0000313" key="3">
    <source>
        <dbReference type="EMBL" id="GAI05668.1"/>
    </source>
</evidence>
<gene>
    <name evidence="3" type="ORF">S06H3_12120</name>
</gene>
<protein>
    <recommendedName>
        <fullName evidence="2">PDZ domain-containing protein</fullName>
    </recommendedName>
</protein>
<dbReference type="Gene3D" id="2.30.42.10">
    <property type="match status" value="2"/>
</dbReference>
<dbReference type="PANTHER" id="PTHR22939">
    <property type="entry name" value="SERINE PROTEASE FAMILY S1C HTRA-RELATED"/>
    <property type="match status" value="1"/>
</dbReference>
<dbReference type="EMBL" id="BARV01005952">
    <property type="protein sequence ID" value="GAI05668.1"/>
    <property type="molecule type" value="Genomic_DNA"/>
</dbReference>
<dbReference type="SMART" id="SM00228">
    <property type="entry name" value="PDZ"/>
    <property type="match status" value="2"/>
</dbReference>
<name>X1KG68_9ZZZZ</name>
<dbReference type="InterPro" id="IPR001478">
    <property type="entry name" value="PDZ"/>
</dbReference>
<sequence>LFRQEWGSAWFGLEVTDVPLEVAIAVGLEEAQGALVRKVIGRSPAEESGIRIGDIVRSFNGRRIKNARDFKNDLAGTELGTEIEMCVAREGYRFTVYAVPQKRPLGFSVMQKIFPWLGVMFSEVIPETLESDKLEKIGKEGGVLIEEVIPNSPAGKVGIKAGDIIMSFNHRKVKTKREFLTERLIAPEVTVAPVMTIKSESYNLSVNLILSR</sequence>
<feature type="domain" description="PDZ" evidence="2">
    <location>
        <begin position="1"/>
        <end position="66"/>
    </location>
</feature>
<reference evidence="3" key="1">
    <citation type="journal article" date="2014" name="Front. Microbiol.">
        <title>High frequency of phylogenetically diverse reductive dehalogenase-homologous genes in deep subseafloor sedimentary metagenomes.</title>
        <authorList>
            <person name="Kawai M."/>
            <person name="Futagami T."/>
            <person name="Toyoda A."/>
            <person name="Takaki Y."/>
            <person name="Nishi S."/>
            <person name="Hori S."/>
            <person name="Arai W."/>
            <person name="Tsubouchi T."/>
            <person name="Morono Y."/>
            <person name="Uchiyama I."/>
            <person name="Ito T."/>
            <person name="Fujiyama A."/>
            <person name="Inagaki F."/>
            <person name="Takami H."/>
        </authorList>
    </citation>
    <scope>NUCLEOTIDE SEQUENCE</scope>
    <source>
        <strain evidence="3">Expedition CK06-06</strain>
    </source>
</reference>
<organism evidence="3">
    <name type="scientific">marine sediment metagenome</name>
    <dbReference type="NCBI Taxonomy" id="412755"/>
    <lineage>
        <taxon>unclassified sequences</taxon>
        <taxon>metagenomes</taxon>
        <taxon>ecological metagenomes</taxon>
    </lineage>
</organism>
<dbReference type="PANTHER" id="PTHR22939:SF129">
    <property type="entry name" value="SERINE PROTEASE HTRA2, MITOCHONDRIAL"/>
    <property type="match status" value="1"/>
</dbReference>
<dbReference type="Pfam" id="PF13180">
    <property type="entry name" value="PDZ_2"/>
    <property type="match status" value="2"/>
</dbReference>
<comment type="similarity">
    <text evidence="1">Belongs to the peptidase S1C family.</text>
</comment>
<dbReference type="InterPro" id="IPR036034">
    <property type="entry name" value="PDZ_sf"/>
</dbReference>
<accession>X1KG68</accession>